<organism evidence="2 3">
    <name type="scientific">Chelativorans salis</name>
    <dbReference type="NCBI Taxonomy" id="2978478"/>
    <lineage>
        <taxon>Bacteria</taxon>
        <taxon>Pseudomonadati</taxon>
        <taxon>Pseudomonadota</taxon>
        <taxon>Alphaproteobacteria</taxon>
        <taxon>Hyphomicrobiales</taxon>
        <taxon>Phyllobacteriaceae</taxon>
        <taxon>Chelativorans</taxon>
    </lineage>
</organism>
<gene>
    <name evidence="2" type="ORF">N5A92_09945</name>
</gene>
<dbReference type="Proteomes" id="UP001320831">
    <property type="component" value="Unassembled WGS sequence"/>
</dbReference>
<evidence type="ECO:0000256" key="1">
    <source>
        <dbReference type="SAM" id="Phobius"/>
    </source>
</evidence>
<protein>
    <submittedName>
        <fullName evidence="2">DUF3971 domain-containing protein</fullName>
    </submittedName>
</protein>
<accession>A0ABT2LLF4</accession>
<keyword evidence="3" id="KW-1185">Reference proteome</keyword>
<evidence type="ECO:0000313" key="3">
    <source>
        <dbReference type="Proteomes" id="UP001320831"/>
    </source>
</evidence>
<evidence type="ECO:0000313" key="2">
    <source>
        <dbReference type="EMBL" id="MCT7375353.1"/>
    </source>
</evidence>
<sequence>MENTGPDHEKVHFRRSEIASLKRFPSATCPSSRPLPKQWRARVLGWAAIVVLVLPVLLLAFSGTLYLIGVDAIGNERLRMAAERAITRLAGFDADVRLGELRLGLGEASLLALEVRNARIARADNGVVLASAGTLRFGLKALPLLDGRIEVAQVGLTDAAISPAGLPMLQNGGLKAPVMKPDEVYAAVFDTVKRAFTTTESSGLNRISLTNVGLRTAQGQDVPDFQIETLQLRRVGEAEIVLEGSAVHRGRGITLSGKAERDRQSGAITALSLDVVAPDTDSASADGSEGAVVALGHAQLSLSGSEAGGEEEGWLALDMRLEELVAKVDKDTLSLDEASMRAAFAEGDEAFSVVASRIGAGRTQVNFQGAVVPITTTDGEPAYGYDLVSRNSVLAPADSPEPALPVAMRLAGRYEPAASRLNAEKIEVRTSDGELAGSAVLTMPAGMSPGIRLAIYVADMPTAHAKQFWPWFAAGGARNWTLEHVFGGRVRDSNMRLNVPPGRLGNGVPLSQEEVVGRFALANTRFDIAGDIPPVRDGTGWVEFRGTDVAVGLSQGKIYMPSGRMVEVSHGSLMIDAAHQKPRIGKLEIDVEGEAAAMVELASYEPIDASRFHDITPGDLDGGASGHISADIPLQAGIPVKNLDWRVALDYEDLSIAKPFEGQEVTNANGSLLVQPDRAEFSAEAELNAVPARLRVVEPLGGSEVERVRHVELQMDNAARDRLFPGLDVLVSGPFEIVYDEQPDGRKKVAVALDTARLTVPWIGWQKGAGIPATASFFLKEDGEVSELSEFALDGESFAVSGQIRLAGGGLQEARLNKVRLNRIDNYAATIRRTGSGYSVSVNGGSFDARGVIERALGNKGTGNDGAGSEGGVTVKASLATVQGFNGESLEQVEMTYSAEGAQPERLSVRAAAAAHGAVQLTKGVEQGRSTVRATSSNAGALLRFLNIYPHVEGGQLSLALTGASDDDLSGQFEIRDFWVVNEERLGSLVAASTENSNGEVDASRVQFERGSAVLSKGREQLKIRNGVLRGPLIGSTFQGTLYDPNDNTAITGTFLPLYGINRVFGEIPIIGQILGNGRNGGLIGITYRLTGKLEAPTLEINPISAIAPGIFRRIFEFH</sequence>
<dbReference type="RefSeq" id="WP_260902223.1">
    <property type="nucleotide sequence ID" value="NZ_JAOCZP010000002.1"/>
</dbReference>
<proteinExistence type="predicted"/>
<comment type="caution">
    <text evidence="2">The sequence shown here is derived from an EMBL/GenBank/DDBJ whole genome shotgun (WGS) entry which is preliminary data.</text>
</comment>
<keyword evidence="1" id="KW-0472">Membrane</keyword>
<keyword evidence="1" id="KW-1133">Transmembrane helix</keyword>
<reference evidence="2 3" key="1">
    <citation type="submission" date="2022-09" db="EMBL/GenBank/DDBJ databases">
        <title>Chelativorans salina sp. nov., a novel slightly halophilic bacterium isolated from a saline lake sediment enrichment.</title>
        <authorList>
            <person name="Gao L."/>
            <person name="Fang B.-Z."/>
            <person name="Li W.-J."/>
        </authorList>
    </citation>
    <scope>NUCLEOTIDE SEQUENCE [LARGE SCALE GENOMIC DNA]</scope>
    <source>
        <strain evidence="2 3">EGI FJ00035</strain>
    </source>
</reference>
<name>A0ABT2LLF4_9HYPH</name>
<keyword evidence="1" id="KW-0812">Transmembrane</keyword>
<dbReference type="EMBL" id="JAOCZP010000002">
    <property type="protein sequence ID" value="MCT7375353.1"/>
    <property type="molecule type" value="Genomic_DNA"/>
</dbReference>
<feature type="transmembrane region" description="Helical" evidence="1">
    <location>
        <begin position="43"/>
        <end position="68"/>
    </location>
</feature>